<dbReference type="Proteomes" id="UP000821853">
    <property type="component" value="Unassembled WGS sequence"/>
</dbReference>
<dbReference type="InterPro" id="IPR050654">
    <property type="entry name" value="AChE-related_enzymes"/>
</dbReference>
<dbReference type="AlphaFoldDB" id="A0A9J6GH04"/>
<dbReference type="PANTHER" id="PTHR43918">
    <property type="entry name" value="ACETYLCHOLINESTERASE"/>
    <property type="match status" value="1"/>
</dbReference>
<feature type="compositionally biased region" description="Low complexity" evidence="5">
    <location>
        <begin position="386"/>
        <end position="403"/>
    </location>
</feature>
<keyword evidence="2" id="KW-0719">Serine esterase</keyword>
<protein>
    <recommendedName>
        <fullName evidence="7">Carboxylesterase type B domain-containing protein</fullName>
    </recommendedName>
</protein>
<gene>
    <name evidence="8" type="ORF">HPB48_002708</name>
</gene>
<dbReference type="EMBL" id="JABSTR010000008">
    <property type="protein sequence ID" value="KAH9377726.1"/>
    <property type="molecule type" value="Genomic_DNA"/>
</dbReference>
<comment type="similarity">
    <text evidence="1">Belongs to the type-B carboxylesterase/lipase family.</text>
</comment>
<keyword evidence="4" id="KW-0325">Glycoprotein</keyword>
<keyword evidence="6" id="KW-0472">Membrane</keyword>
<keyword evidence="6" id="KW-1133">Transmembrane helix</keyword>
<evidence type="ECO:0000259" key="7">
    <source>
        <dbReference type="Pfam" id="PF00135"/>
    </source>
</evidence>
<comment type="caution">
    <text evidence="8">The sequence shown here is derived from an EMBL/GenBank/DDBJ whole genome shotgun (WGS) entry which is preliminary data.</text>
</comment>
<dbReference type="InterPro" id="IPR029058">
    <property type="entry name" value="AB_hydrolase_fold"/>
</dbReference>
<dbReference type="Gene3D" id="3.40.50.1820">
    <property type="entry name" value="alpha/beta hydrolase"/>
    <property type="match status" value="1"/>
</dbReference>
<dbReference type="PANTHER" id="PTHR43918:SF4">
    <property type="entry name" value="CARBOXYLIC ESTER HYDROLASE"/>
    <property type="match status" value="1"/>
</dbReference>
<dbReference type="GO" id="GO:0005615">
    <property type="term" value="C:extracellular space"/>
    <property type="evidence" value="ECO:0007669"/>
    <property type="project" value="TreeGrafter"/>
</dbReference>
<organism evidence="8 9">
    <name type="scientific">Haemaphysalis longicornis</name>
    <name type="common">Bush tick</name>
    <dbReference type="NCBI Taxonomy" id="44386"/>
    <lineage>
        <taxon>Eukaryota</taxon>
        <taxon>Metazoa</taxon>
        <taxon>Ecdysozoa</taxon>
        <taxon>Arthropoda</taxon>
        <taxon>Chelicerata</taxon>
        <taxon>Arachnida</taxon>
        <taxon>Acari</taxon>
        <taxon>Parasitiformes</taxon>
        <taxon>Ixodida</taxon>
        <taxon>Ixodoidea</taxon>
        <taxon>Ixodidae</taxon>
        <taxon>Haemaphysalinae</taxon>
        <taxon>Haemaphysalis</taxon>
    </lineage>
</organism>
<dbReference type="SUPFAM" id="SSF53474">
    <property type="entry name" value="alpha/beta-Hydrolases"/>
    <property type="match status" value="1"/>
</dbReference>
<name>A0A9J6GH04_HAELO</name>
<feature type="domain" description="Carboxylesterase type B" evidence="7">
    <location>
        <begin position="92"/>
        <end position="321"/>
    </location>
</feature>
<feature type="region of interest" description="Disordered" evidence="5">
    <location>
        <begin position="1"/>
        <end position="40"/>
    </location>
</feature>
<dbReference type="OrthoDB" id="408631at2759"/>
<evidence type="ECO:0000313" key="9">
    <source>
        <dbReference type="Proteomes" id="UP000821853"/>
    </source>
</evidence>
<evidence type="ECO:0000256" key="2">
    <source>
        <dbReference type="ARBA" id="ARBA00022487"/>
    </source>
</evidence>
<dbReference type="GO" id="GO:0003990">
    <property type="term" value="F:acetylcholinesterase activity"/>
    <property type="evidence" value="ECO:0007669"/>
    <property type="project" value="TreeGrafter"/>
</dbReference>
<dbReference type="Pfam" id="PF00135">
    <property type="entry name" value="COesterase"/>
    <property type="match status" value="1"/>
</dbReference>
<dbReference type="VEuPathDB" id="VectorBase:HLOH_061900"/>
<dbReference type="OMA" id="WMNANAK"/>
<accession>A0A9J6GH04</accession>
<sequence length="550" mass="59529">MARATTTEEEAGAEPSRPRFSATPVEREATAEPDQLRFNRPPPGMNDKFVVCVCCVFVVAVSVGFALLLTLYAMHHPPEGTPAARRRPEENLTVATSLGQVRGVSLRVLETDVVAFYGVPYAEPPVGTRRFRVPKRHAAWAATLDATRREDVRCPQVATDDYFRPPTNSSDDEDCLRVDVFVPRSPYDRSSTRAMVVVLHGGSFGTGSNRDPLYDGSWLAAGADVVVAVPNYRLGPLGFLRAEEKNAPGNQGLWDQLLALQFLRDNAAAFGARQGHVTLLGVDSGAVSVGLHLLSPLSRQFFSRAFLLGGSPFVMSRFSAYAEQDEVEQLGTVMCAGPPTADGEDTWGRHHAQATTNSADVLPAPGTRRSHRSQPGGVQTACTPGPSARCTAATTPRTTSSSCPRPPVTCLLPDEEGTPATFAGKTLVLGPLVRLLLERLVLHFLRPEEVATVSQLYFADILAADVSSFSAAEAYASAAEFLGDVLVKCPTRLMADVIARGGGSVYFYEFDFNINALTLREDAELRGQWRGAPPLRRRAVLPRRRREPAA</sequence>
<keyword evidence="3" id="KW-0378">Hydrolase</keyword>
<evidence type="ECO:0000256" key="4">
    <source>
        <dbReference type="ARBA" id="ARBA00023180"/>
    </source>
</evidence>
<evidence type="ECO:0000256" key="3">
    <source>
        <dbReference type="ARBA" id="ARBA00022801"/>
    </source>
</evidence>
<dbReference type="InterPro" id="IPR002018">
    <property type="entry name" value="CarbesteraseB"/>
</dbReference>
<feature type="compositionally biased region" description="Basic and acidic residues" evidence="5">
    <location>
        <begin position="25"/>
        <end position="37"/>
    </location>
</feature>
<keyword evidence="6" id="KW-0812">Transmembrane</keyword>
<proteinExistence type="inferred from homology"/>
<feature type="transmembrane region" description="Helical" evidence="6">
    <location>
        <begin position="49"/>
        <end position="74"/>
    </location>
</feature>
<evidence type="ECO:0000256" key="6">
    <source>
        <dbReference type="SAM" id="Phobius"/>
    </source>
</evidence>
<dbReference type="GO" id="GO:0019695">
    <property type="term" value="P:choline metabolic process"/>
    <property type="evidence" value="ECO:0007669"/>
    <property type="project" value="TreeGrafter"/>
</dbReference>
<dbReference type="GO" id="GO:0005886">
    <property type="term" value="C:plasma membrane"/>
    <property type="evidence" value="ECO:0007669"/>
    <property type="project" value="TreeGrafter"/>
</dbReference>
<evidence type="ECO:0000313" key="8">
    <source>
        <dbReference type="EMBL" id="KAH9377726.1"/>
    </source>
</evidence>
<evidence type="ECO:0000256" key="5">
    <source>
        <dbReference type="SAM" id="MobiDB-lite"/>
    </source>
</evidence>
<dbReference type="GO" id="GO:0006581">
    <property type="term" value="P:acetylcholine catabolic process"/>
    <property type="evidence" value="ECO:0007669"/>
    <property type="project" value="TreeGrafter"/>
</dbReference>
<feature type="region of interest" description="Disordered" evidence="5">
    <location>
        <begin position="355"/>
        <end position="405"/>
    </location>
</feature>
<keyword evidence="9" id="KW-1185">Reference proteome</keyword>
<reference evidence="8 9" key="1">
    <citation type="journal article" date="2020" name="Cell">
        <title>Large-Scale Comparative Analyses of Tick Genomes Elucidate Their Genetic Diversity and Vector Capacities.</title>
        <authorList>
            <consortium name="Tick Genome and Microbiome Consortium (TIGMIC)"/>
            <person name="Jia N."/>
            <person name="Wang J."/>
            <person name="Shi W."/>
            <person name="Du L."/>
            <person name="Sun Y."/>
            <person name="Zhan W."/>
            <person name="Jiang J.F."/>
            <person name="Wang Q."/>
            <person name="Zhang B."/>
            <person name="Ji P."/>
            <person name="Bell-Sakyi L."/>
            <person name="Cui X.M."/>
            <person name="Yuan T.T."/>
            <person name="Jiang B.G."/>
            <person name="Yang W.F."/>
            <person name="Lam T.T."/>
            <person name="Chang Q.C."/>
            <person name="Ding S.J."/>
            <person name="Wang X.J."/>
            <person name="Zhu J.G."/>
            <person name="Ruan X.D."/>
            <person name="Zhao L."/>
            <person name="Wei J.T."/>
            <person name="Ye R.Z."/>
            <person name="Que T.C."/>
            <person name="Du C.H."/>
            <person name="Zhou Y.H."/>
            <person name="Cheng J.X."/>
            <person name="Dai P.F."/>
            <person name="Guo W.B."/>
            <person name="Han X.H."/>
            <person name="Huang E.J."/>
            <person name="Li L.F."/>
            <person name="Wei W."/>
            <person name="Gao Y.C."/>
            <person name="Liu J.Z."/>
            <person name="Shao H.Z."/>
            <person name="Wang X."/>
            <person name="Wang C.C."/>
            <person name="Yang T.C."/>
            <person name="Huo Q.B."/>
            <person name="Li W."/>
            <person name="Chen H.Y."/>
            <person name="Chen S.E."/>
            <person name="Zhou L.G."/>
            <person name="Ni X.B."/>
            <person name="Tian J.H."/>
            <person name="Sheng Y."/>
            <person name="Liu T."/>
            <person name="Pan Y.S."/>
            <person name="Xia L.Y."/>
            <person name="Li J."/>
            <person name="Zhao F."/>
            <person name="Cao W.C."/>
        </authorList>
    </citation>
    <scope>NUCLEOTIDE SEQUENCE [LARGE SCALE GENOMIC DNA]</scope>
    <source>
        <strain evidence="8">HaeL-2018</strain>
    </source>
</reference>
<evidence type="ECO:0000256" key="1">
    <source>
        <dbReference type="ARBA" id="ARBA00005964"/>
    </source>
</evidence>